<dbReference type="CDD" id="cd00090">
    <property type="entry name" value="HTH_ARSR"/>
    <property type="match status" value="1"/>
</dbReference>
<dbReference type="InterPro" id="IPR001845">
    <property type="entry name" value="HTH_ArsR_DNA-bd_dom"/>
</dbReference>
<dbReference type="GO" id="GO:0003700">
    <property type="term" value="F:DNA-binding transcription factor activity"/>
    <property type="evidence" value="ECO:0007669"/>
    <property type="project" value="InterPro"/>
</dbReference>
<dbReference type="OrthoDB" id="9784339at2"/>
<dbReference type="GO" id="GO:0046685">
    <property type="term" value="P:response to arsenic-containing substance"/>
    <property type="evidence" value="ECO:0007669"/>
    <property type="project" value="UniProtKB-KW"/>
</dbReference>
<dbReference type="SUPFAM" id="SSF46785">
    <property type="entry name" value="Winged helix' DNA-binding domain"/>
    <property type="match status" value="1"/>
</dbReference>
<dbReference type="RefSeq" id="WP_039345689.1">
    <property type="nucleotide sequence ID" value="NZ_PGEZ01000001.1"/>
</dbReference>
<gene>
    <name evidence="3" type="ORF">CLV56_0775</name>
</gene>
<protein>
    <submittedName>
        <fullName evidence="3">Protein-tyrosine-phosphatase</fullName>
    </submittedName>
</protein>
<comment type="caution">
    <text evidence="3">The sequence shown here is derived from an EMBL/GenBank/DDBJ whole genome shotgun (WGS) entry which is preliminary data.</text>
</comment>
<dbReference type="SMART" id="SM00226">
    <property type="entry name" value="LMWPc"/>
    <property type="match status" value="1"/>
</dbReference>
<keyword evidence="1" id="KW-0059">Arsenical resistance</keyword>
<dbReference type="NCBIfam" id="NF033788">
    <property type="entry name" value="HTH_metalloreg"/>
    <property type="match status" value="1"/>
</dbReference>
<dbReference type="Pfam" id="PF12840">
    <property type="entry name" value="HTH_20"/>
    <property type="match status" value="1"/>
</dbReference>
<dbReference type="InterPro" id="IPR036390">
    <property type="entry name" value="WH_DNA-bd_sf"/>
</dbReference>
<name>A0A0B2BPV2_9ACTN</name>
<dbReference type="EMBL" id="PGEZ01000001">
    <property type="protein sequence ID" value="PJJ56566.1"/>
    <property type="molecule type" value="Genomic_DNA"/>
</dbReference>
<organism evidence="3 4">
    <name type="scientific">Mumia flava</name>
    <dbReference type="NCBI Taxonomy" id="1348852"/>
    <lineage>
        <taxon>Bacteria</taxon>
        <taxon>Bacillati</taxon>
        <taxon>Actinomycetota</taxon>
        <taxon>Actinomycetes</taxon>
        <taxon>Propionibacteriales</taxon>
        <taxon>Nocardioidaceae</taxon>
        <taxon>Mumia</taxon>
    </lineage>
</organism>
<dbReference type="InterPro" id="IPR011991">
    <property type="entry name" value="ArsR-like_HTH"/>
</dbReference>
<dbReference type="InterPro" id="IPR023485">
    <property type="entry name" value="Ptyr_pPase"/>
</dbReference>
<dbReference type="PRINTS" id="PR00778">
    <property type="entry name" value="HTHARSR"/>
</dbReference>
<dbReference type="PROSITE" id="PS50987">
    <property type="entry name" value="HTH_ARSR_2"/>
    <property type="match status" value="1"/>
</dbReference>
<feature type="domain" description="HTH arsR-type" evidence="2">
    <location>
        <begin position="4"/>
        <end position="97"/>
    </location>
</feature>
<dbReference type="SUPFAM" id="SSF52788">
    <property type="entry name" value="Phosphotyrosine protein phosphatases I"/>
    <property type="match status" value="1"/>
</dbReference>
<dbReference type="AlphaFoldDB" id="A0A0B2BPV2"/>
<evidence type="ECO:0000313" key="3">
    <source>
        <dbReference type="EMBL" id="PJJ56566.1"/>
    </source>
</evidence>
<proteinExistence type="predicted"/>
<evidence type="ECO:0000256" key="1">
    <source>
        <dbReference type="ARBA" id="ARBA00022849"/>
    </source>
</evidence>
<dbReference type="Proteomes" id="UP000230842">
    <property type="component" value="Unassembled WGS sequence"/>
</dbReference>
<dbReference type="InterPro" id="IPR036388">
    <property type="entry name" value="WH-like_DNA-bd_sf"/>
</dbReference>
<keyword evidence="4" id="KW-1185">Reference proteome</keyword>
<sequence>MNDERTATLEHRAAVFGALSDPARLRIVDVLALGDASSSELAELLGISSNLLAHHLKVLREAGLVTSHPSQGDGRRQYLRLVEDALDAAPPRIETPARVVFVCTANSARSHLAAALWRQHSPIRSASAGTHPAEAIDPGALDVARRRALPLPRRRPRALVDVAEAGDLVVTVCDLAHEELAVPNDLHWSVPDPVRIGTPAAFDTAYDELEGRVTALAARLSP</sequence>
<dbReference type="PANTHER" id="PTHR43428">
    <property type="entry name" value="ARSENATE REDUCTASE"/>
    <property type="match status" value="1"/>
</dbReference>
<dbReference type="SMART" id="SM00418">
    <property type="entry name" value="HTH_ARSR"/>
    <property type="match status" value="1"/>
</dbReference>
<accession>A0A0B2BPV2</accession>
<dbReference type="Pfam" id="PF01451">
    <property type="entry name" value="LMWPc"/>
    <property type="match status" value="1"/>
</dbReference>
<dbReference type="Gene3D" id="3.40.50.2300">
    <property type="match status" value="1"/>
</dbReference>
<dbReference type="PANTHER" id="PTHR43428:SF1">
    <property type="entry name" value="ARSENATE REDUCTASE"/>
    <property type="match status" value="1"/>
</dbReference>
<evidence type="ECO:0000259" key="2">
    <source>
        <dbReference type="PROSITE" id="PS50987"/>
    </source>
</evidence>
<evidence type="ECO:0000313" key="4">
    <source>
        <dbReference type="Proteomes" id="UP000230842"/>
    </source>
</evidence>
<dbReference type="Gene3D" id="1.10.10.10">
    <property type="entry name" value="Winged helix-like DNA-binding domain superfamily/Winged helix DNA-binding domain"/>
    <property type="match status" value="1"/>
</dbReference>
<reference evidence="3 4" key="1">
    <citation type="submission" date="2017-11" db="EMBL/GenBank/DDBJ databases">
        <title>Genomic Encyclopedia of Archaeal and Bacterial Type Strains, Phase II (KMG-II): From Individual Species to Whole Genera.</title>
        <authorList>
            <person name="Goeker M."/>
        </authorList>
    </citation>
    <scope>NUCLEOTIDE SEQUENCE [LARGE SCALE GENOMIC DNA]</scope>
    <source>
        <strain evidence="3 4">DSM 27763</strain>
    </source>
</reference>
<dbReference type="InterPro" id="IPR036196">
    <property type="entry name" value="Ptyr_pPase_sf"/>
</dbReference>